<evidence type="ECO:0000313" key="2">
    <source>
        <dbReference type="EMBL" id="EDN57725.1"/>
    </source>
</evidence>
<accession>A0ABM9WWF8</accession>
<evidence type="ECO:0000313" key="3">
    <source>
        <dbReference type="Proteomes" id="UP000242664"/>
    </source>
</evidence>
<organism evidence="2 3">
    <name type="scientific">Vibrio antiquarius (strain Ex25)</name>
    <dbReference type="NCBI Taxonomy" id="150340"/>
    <lineage>
        <taxon>Bacteria</taxon>
        <taxon>Pseudomonadati</taxon>
        <taxon>Pseudomonadota</taxon>
        <taxon>Gammaproteobacteria</taxon>
        <taxon>Vibrionales</taxon>
        <taxon>Vibrionaceae</taxon>
        <taxon>Vibrio</taxon>
        <taxon>Vibrio diabolicus subgroup</taxon>
    </lineage>
</organism>
<name>A0ABM9WWF8_VIBAE</name>
<reference evidence="3" key="1">
    <citation type="submission" date="2006-10" db="EMBL/GenBank/DDBJ databases">
        <authorList>
            <person name="Heidelberg J."/>
            <person name="Sebastian Y."/>
        </authorList>
    </citation>
    <scope>NUCLEOTIDE SEQUENCE [LARGE SCALE GENOMIC DNA]</scope>
    <source>
        <strain evidence="3">EX25</strain>
    </source>
</reference>
<sequence>MIGIITTRPASKKIGKPNSNEATPKANGARSLPKRPIKVSASTFAPPVTSRILPIIAPRPTSNATEASVPPKPPIMVDTTFSEGTPVAIAVPKLTIVREAKAWTFSLMIRTSNAAMARPAIVSRNVGSGAWVNCSIGSPLRIIVCVMVHIYFSYR</sequence>
<gene>
    <name evidence="2" type="ORF">VEx25_0042</name>
</gene>
<feature type="region of interest" description="Disordered" evidence="1">
    <location>
        <begin position="1"/>
        <end position="35"/>
    </location>
</feature>
<keyword evidence="3" id="KW-1185">Reference proteome</keyword>
<proteinExistence type="predicted"/>
<dbReference type="Proteomes" id="UP000242664">
    <property type="component" value="Unassembled WGS sequence"/>
</dbReference>
<evidence type="ECO:0000256" key="1">
    <source>
        <dbReference type="SAM" id="MobiDB-lite"/>
    </source>
</evidence>
<protein>
    <submittedName>
        <fullName evidence="2">Uncharacterized protein</fullName>
    </submittedName>
</protein>
<dbReference type="EMBL" id="DS267815">
    <property type="protein sequence ID" value="EDN57725.1"/>
    <property type="molecule type" value="Genomic_DNA"/>
</dbReference>